<organism evidence="3 4">
    <name type="scientific">Rhipicephalus microplus</name>
    <name type="common">Cattle tick</name>
    <name type="synonym">Boophilus microplus</name>
    <dbReference type="NCBI Taxonomy" id="6941"/>
    <lineage>
        <taxon>Eukaryota</taxon>
        <taxon>Metazoa</taxon>
        <taxon>Ecdysozoa</taxon>
        <taxon>Arthropoda</taxon>
        <taxon>Chelicerata</taxon>
        <taxon>Arachnida</taxon>
        <taxon>Acari</taxon>
        <taxon>Parasitiformes</taxon>
        <taxon>Ixodida</taxon>
        <taxon>Ixodoidea</taxon>
        <taxon>Ixodidae</taxon>
        <taxon>Rhipicephalinae</taxon>
        <taxon>Rhipicephalus</taxon>
        <taxon>Boophilus</taxon>
    </lineage>
</organism>
<name>A0A9J6DI55_RHIMP</name>
<dbReference type="PANTHER" id="PTHR15574">
    <property type="entry name" value="WD REPEAT DOMAIN-CONTAINING FAMILY"/>
    <property type="match status" value="1"/>
</dbReference>
<evidence type="ECO:0008006" key="5">
    <source>
        <dbReference type="Google" id="ProtNLM"/>
    </source>
</evidence>
<keyword evidence="4" id="KW-1185">Reference proteome</keyword>
<keyword evidence="2" id="KW-0677">Repeat</keyword>
<dbReference type="GO" id="GO:0045944">
    <property type="term" value="P:positive regulation of transcription by RNA polymerase II"/>
    <property type="evidence" value="ECO:0007669"/>
    <property type="project" value="TreeGrafter"/>
</dbReference>
<evidence type="ECO:0000256" key="1">
    <source>
        <dbReference type="ARBA" id="ARBA00022574"/>
    </source>
</evidence>
<evidence type="ECO:0000313" key="4">
    <source>
        <dbReference type="Proteomes" id="UP000821866"/>
    </source>
</evidence>
<accession>A0A9J6DI55</accession>
<dbReference type="InterPro" id="IPR015943">
    <property type="entry name" value="WD40/YVTN_repeat-like_dom_sf"/>
</dbReference>
<dbReference type="InterPro" id="IPR036322">
    <property type="entry name" value="WD40_repeat_dom_sf"/>
</dbReference>
<dbReference type="AlphaFoldDB" id="A0A9J6DI55"/>
<dbReference type="GO" id="GO:0005737">
    <property type="term" value="C:cytoplasm"/>
    <property type="evidence" value="ECO:0007669"/>
    <property type="project" value="TreeGrafter"/>
</dbReference>
<comment type="caution">
    <text evidence="3">The sequence shown here is derived from an EMBL/GenBank/DDBJ whole genome shotgun (WGS) entry which is preliminary data.</text>
</comment>
<sequence>MMSPMSFEARLSVFTPTTTMFWSHTGHTKIPAFVVLPVKRCTAVPIPPGPNAACRSMVIFGLSTITNSSDRIRGVCVGFHVTSCRGDSTQAAGVDPVLRACGWAAAVEPRGLHFSELLLHLANHDLKIFVFTWYGVFPCFCHLDVNTLHRAGVVACLRGCCHGWGARATSTPVRDASADNTSEDENTNLNDDSAFHWRRQPTVPDSDSVLRAMAEDLHLEKECVEEPSFTRTVTGPRARKRYTGHRNSRTMIKEATFWGNEFVMSGSDCGHIFIWHKETCELVMIMEADHHVVNCLQPHPFDPVLASSGIDYDIKIWAPLREEPFFDAEKAAEMIKRNEVMLEETKDTITVPASFMIRMLASLNHLRSSGSGTQGWRRLMRDARTDDSDSSNH</sequence>
<dbReference type="Proteomes" id="UP000821866">
    <property type="component" value="Chromosome 7"/>
</dbReference>
<dbReference type="VEuPathDB" id="VectorBase:LOC119174859"/>
<dbReference type="InterPro" id="IPR001680">
    <property type="entry name" value="WD40_rpt"/>
</dbReference>
<dbReference type="SMART" id="SM00320">
    <property type="entry name" value="WD40"/>
    <property type="match status" value="2"/>
</dbReference>
<dbReference type="Gene3D" id="2.130.10.10">
    <property type="entry name" value="YVTN repeat-like/Quinoprotein amine dehydrogenase"/>
    <property type="match status" value="1"/>
</dbReference>
<evidence type="ECO:0000256" key="2">
    <source>
        <dbReference type="ARBA" id="ARBA00022737"/>
    </source>
</evidence>
<protein>
    <recommendedName>
        <fullName evidence="5">Nuclear receptor interaction protein</fullName>
    </recommendedName>
</protein>
<proteinExistence type="predicted"/>
<gene>
    <name evidence="3" type="ORF">HPB51_015986</name>
</gene>
<reference evidence="3" key="2">
    <citation type="submission" date="2021-09" db="EMBL/GenBank/DDBJ databases">
        <authorList>
            <person name="Jia N."/>
            <person name="Wang J."/>
            <person name="Shi W."/>
            <person name="Du L."/>
            <person name="Sun Y."/>
            <person name="Zhan W."/>
            <person name="Jiang J."/>
            <person name="Wang Q."/>
            <person name="Zhang B."/>
            <person name="Ji P."/>
            <person name="Sakyi L.B."/>
            <person name="Cui X."/>
            <person name="Yuan T."/>
            <person name="Jiang B."/>
            <person name="Yang W."/>
            <person name="Lam T.T.-Y."/>
            <person name="Chang Q."/>
            <person name="Ding S."/>
            <person name="Wang X."/>
            <person name="Zhu J."/>
            <person name="Ruan X."/>
            <person name="Zhao L."/>
            <person name="Wei J."/>
            <person name="Que T."/>
            <person name="Du C."/>
            <person name="Cheng J."/>
            <person name="Dai P."/>
            <person name="Han X."/>
            <person name="Huang E."/>
            <person name="Gao Y."/>
            <person name="Liu J."/>
            <person name="Shao H."/>
            <person name="Ye R."/>
            <person name="Li L."/>
            <person name="Wei W."/>
            <person name="Wang X."/>
            <person name="Wang C."/>
            <person name="Huo Q."/>
            <person name="Li W."/>
            <person name="Guo W."/>
            <person name="Chen H."/>
            <person name="Chen S."/>
            <person name="Zhou L."/>
            <person name="Zhou L."/>
            <person name="Ni X."/>
            <person name="Tian J."/>
            <person name="Zhou Y."/>
            <person name="Sheng Y."/>
            <person name="Liu T."/>
            <person name="Pan Y."/>
            <person name="Xia L."/>
            <person name="Li J."/>
            <person name="Zhao F."/>
            <person name="Cao W."/>
        </authorList>
    </citation>
    <scope>NUCLEOTIDE SEQUENCE</scope>
    <source>
        <strain evidence="3">Rmic-2018</strain>
        <tissue evidence="3">Larvae</tissue>
    </source>
</reference>
<reference evidence="3" key="1">
    <citation type="journal article" date="2020" name="Cell">
        <title>Large-Scale Comparative Analyses of Tick Genomes Elucidate Their Genetic Diversity and Vector Capacities.</title>
        <authorList>
            <consortium name="Tick Genome and Microbiome Consortium (TIGMIC)"/>
            <person name="Jia N."/>
            <person name="Wang J."/>
            <person name="Shi W."/>
            <person name="Du L."/>
            <person name="Sun Y."/>
            <person name="Zhan W."/>
            <person name="Jiang J.F."/>
            <person name="Wang Q."/>
            <person name="Zhang B."/>
            <person name="Ji P."/>
            <person name="Bell-Sakyi L."/>
            <person name="Cui X.M."/>
            <person name="Yuan T.T."/>
            <person name="Jiang B.G."/>
            <person name="Yang W.F."/>
            <person name="Lam T.T."/>
            <person name="Chang Q.C."/>
            <person name="Ding S.J."/>
            <person name="Wang X.J."/>
            <person name="Zhu J.G."/>
            <person name="Ruan X.D."/>
            <person name="Zhao L."/>
            <person name="Wei J.T."/>
            <person name="Ye R.Z."/>
            <person name="Que T.C."/>
            <person name="Du C.H."/>
            <person name="Zhou Y.H."/>
            <person name="Cheng J.X."/>
            <person name="Dai P.F."/>
            <person name="Guo W.B."/>
            <person name="Han X.H."/>
            <person name="Huang E.J."/>
            <person name="Li L.F."/>
            <person name="Wei W."/>
            <person name="Gao Y.C."/>
            <person name="Liu J.Z."/>
            <person name="Shao H.Z."/>
            <person name="Wang X."/>
            <person name="Wang C.C."/>
            <person name="Yang T.C."/>
            <person name="Huo Q.B."/>
            <person name="Li W."/>
            <person name="Chen H.Y."/>
            <person name="Chen S.E."/>
            <person name="Zhou L.G."/>
            <person name="Ni X.B."/>
            <person name="Tian J.H."/>
            <person name="Sheng Y."/>
            <person name="Liu T."/>
            <person name="Pan Y.S."/>
            <person name="Xia L.Y."/>
            <person name="Li J."/>
            <person name="Zhao F."/>
            <person name="Cao W.C."/>
        </authorList>
    </citation>
    <scope>NUCLEOTIDE SEQUENCE</scope>
    <source>
        <strain evidence="3">Rmic-2018</strain>
    </source>
</reference>
<keyword evidence="1" id="KW-0853">WD repeat</keyword>
<dbReference type="EMBL" id="JABSTU010000009">
    <property type="protein sequence ID" value="KAH8021590.1"/>
    <property type="molecule type" value="Genomic_DNA"/>
</dbReference>
<evidence type="ECO:0000313" key="3">
    <source>
        <dbReference type="EMBL" id="KAH8021590.1"/>
    </source>
</evidence>
<dbReference type="PANTHER" id="PTHR15574:SF39">
    <property type="entry name" value="DDB1- AND CUL4-ASSOCIATED FACTOR 6"/>
    <property type="match status" value="1"/>
</dbReference>
<dbReference type="InterPro" id="IPR045151">
    <property type="entry name" value="DCAF8"/>
</dbReference>
<dbReference type="GO" id="GO:0080008">
    <property type="term" value="C:Cul4-RING E3 ubiquitin ligase complex"/>
    <property type="evidence" value="ECO:0007669"/>
    <property type="project" value="TreeGrafter"/>
</dbReference>
<dbReference type="SUPFAM" id="SSF50978">
    <property type="entry name" value="WD40 repeat-like"/>
    <property type="match status" value="1"/>
</dbReference>